<evidence type="ECO:0000256" key="1">
    <source>
        <dbReference type="SAM" id="MobiDB-lite"/>
    </source>
</evidence>
<evidence type="ECO:0000313" key="2">
    <source>
        <dbReference type="Ensembl" id="ENSCINP00000014846.3"/>
    </source>
</evidence>
<accession>A0A1W2WIT8</accession>
<dbReference type="OMA" id="DVTETRM"/>
<reference evidence="3" key="1">
    <citation type="journal article" date="2002" name="Science">
        <title>The draft genome of Ciona intestinalis: insights into chordate and vertebrate origins.</title>
        <authorList>
            <person name="Dehal P."/>
            <person name="Satou Y."/>
            <person name="Campbell R.K."/>
            <person name="Chapman J."/>
            <person name="Degnan B."/>
            <person name="De Tomaso A."/>
            <person name="Davidson B."/>
            <person name="Di Gregorio A."/>
            <person name="Gelpke M."/>
            <person name="Goodstein D.M."/>
            <person name="Harafuji N."/>
            <person name="Hastings K.E."/>
            <person name="Ho I."/>
            <person name="Hotta K."/>
            <person name="Huang W."/>
            <person name="Kawashima T."/>
            <person name="Lemaire P."/>
            <person name="Martinez D."/>
            <person name="Meinertzhagen I.A."/>
            <person name="Necula S."/>
            <person name="Nonaka M."/>
            <person name="Putnam N."/>
            <person name="Rash S."/>
            <person name="Saiga H."/>
            <person name="Satake M."/>
            <person name="Terry A."/>
            <person name="Yamada L."/>
            <person name="Wang H.G."/>
            <person name="Awazu S."/>
            <person name="Azumi K."/>
            <person name="Boore J."/>
            <person name="Branno M."/>
            <person name="Chin-Bow S."/>
            <person name="DeSantis R."/>
            <person name="Doyle S."/>
            <person name="Francino P."/>
            <person name="Keys D.N."/>
            <person name="Haga S."/>
            <person name="Hayashi H."/>
            <person name="Hino K."/>
            <person name="Imai K.S."/>
            <person name="Inaba K."/>
            <person name="Kano S."/>
            <person name="Kobayashi K."/>
            <person name="Kobayashi M."/>
            <person name="Lee B.I."/>
            <person name="Makabe K.W."/>
            <person name="Manohar C."/>
            <person name="Matassi G."/>
            <person name="Medina M."/>
            <person name="Mochizuki Y."/>
            <person name="Mount S."/>
            <person name="Morishita T."/>
            <person name="Miura S."/>
            <person name="Nakayama A."/>
            <person name="Nishizaka S."/>
            <person name="Nomoto H."/>
            <person name="Ohta F."/>
            <person name="Oishi K."/>
            <person name="Rigoutsos I."/>
            <person name="Sano M."/>
            <person name="Sasaki A."/>
            <person name="Sasakura Y."/>
            <person name="Shoguchi E."/>
            <person name="Shin-i T."/>
            <person name="Spagnuolo A."/>
            <person name="Stainier D."/>
            <person name="Suzuki M.M."/>
            <person name="Tassy O."/>
            <person name="Takatori N."/>
            <person name="Tokuoka M."/>
            <person name="Yagi K."/>
            <person name="Yoshizaki F."/>
            <person name="Wada S."/>
            <person name="Zhang C."/>
            <person name="Hyatt P.D."/>
            <person name="Larimer F."/>
            <person name="Detter C."/>
            <person name="Doggett N."/>
            <person name="Glavina T."/>
            <person name="Hawkins T."/>
            <person name="Richardson P."/>
            <person name="Lucas S."/>
            <person name="Kohara Y."/>
            <person name="Levine M."/>
            <person name="Satoh N."/>
            <person name="Rokhsar D.S."/>
        </authorList>
    </citation>
    <scope>NUCLEOTIDE SEQUENCE [LARGE SCALE GENOMIC DNA]</scope>
</reference>
<keyword evidence="3" id="KW-1185">Reference proteome</keyword>
<feature type="region of interest" description="Disordered" evidence="1">
    <location>
        <begin position="248"/>
        <end position="279"/>
    </location>
</feature>
<reference evidence="2" key="3">
    <citation type="submission" date="2025-08" db="UniProtKB">
        <authorList>
            <consortium name="Ensembl"/>
        </authorList>
    </citation>
    <scope>IDENTIFICATION</scope>
</reference>
<proteinExistence type="predicted"/>
<dbReference type="Proteomes" id="UP000008144">
    <property type="component" value="Chromosome 14"/>
</dbReference>
<dbReference type="GeneTree" id="ENSGT00940000153190"/>
<dbReference type="InParanoid" id="F6VJW1"/>
<feature type="region of interest" description="Disordered" evidence="1">
    <location>
        <begin position="361"/>
        <end position="383"/>
    </location>
</feature>
<dbReference type="AlphaFoldDB" id="F6VJW1"/>
<dbReference type="RefSeq" id="XP_002131636.1">
    <property type="nucleotide sequence ID" value="XM_002131600.4"/>
</dbReference>
<sequence length="383" mass="44329">MFSQAKEKNKVLRDKLKKLRLESYYSCEGTECLMTKPKMDSTYGAPRASSSVRYHDRDTTDVSRNSSMLSDRAKVVRSEASRRIDSLLTDWREYRERAEEEIRRRSKMEQYLREMVTRRERETEELSFELTNMRSQLLEQKKMMDEMNDERDTEAKCRAKCVELERQITKLNHYISQLLGEIQSRDDVIKAGAVERGNLQQLNSDLRHRNLEQQNKIEMCEHDVTETRMELEILEDMVKALNERKTSIFGGSVSSPSQTPRPQSNPRSHSTAAYPFKTNPTLTNFTFDTTVLDGSPQVMKEATKLEAGRLVKHSSSSSDAAEQSRVIGDKKSALSALKSMQKEHSQKCSYLADHIKKLKEENKQKEKKICELQGKHKKTGPME</sequence>
<feature type="compositionally biased region" description="Basic and acidic residues" evidence="1">
    <location>
        <begin position="361"/>
        <end position="374"/>
    </location>
</feature>
<dbReference type="GeneID" id="100175179"/>
<evidence type="ECO:0000313" key="3">
    <source>
        <dbReference type="Proteomes" id="UP000008144"/>
    </source>
</evidence>
<protein>
    <submittedName>
        <fullName evidence="2">Uncharacterized LOC100175179</fullName>
    </submittedName>
</protein>
<dbReference type="OrthoDB" id="10647426at2759"/>
<dbReference type="EMBL" id="EAAA01001303">
    <property type="status" value="NOT_ANNOTATED_CDS"/>
    <property type="molecule type" value="Genomic_DNA"/>
</dbReference>
<gene>
    <name evidence="2" type="primary">LOC100175179</name>
</gene>
<dbReference type="HOGENOM" id="CLU_844558_0_0_1"/>
<reference evidence="2" key="4">
    <citation type="submission" date="2025-09" db="UniProtKB">
        <authorList>
            <consortium name="Ensembl"/>
        </authorList>
    </citation>
    <scope>IDENTIFICATION</scope>
</reference>
<dbReference type="Ensembl" id="ENSCINT00000014846.3">
    <property type="protein sequence ID" value="ENSCINP00000014846.3"/>
    <property type="gene ID" value="ENSCING00000007243.3"/>
</dbReference>
<reference evidence="2" key="2">
    <citation type="journal article" date="2008" name="Genome Biol.">
        <title>Improved genome assembly and evidence-based global gene model set for the chordate Ciona intestinalis: new insight into intron and operon populations.</title>
        <authorList>
            <person name="Satou Y."/>
            <person name="Mineta K."/>
            <person name="Ogasawara M."/>
            <person name="Sasakura Y."/>
            <person name="Shoguchi E."/>
            <person name="Ueno K."/>
            <person name="Yamada L."/>
            <person name="Matsumoto J."/>
            <person name="Wasserscheid J."/>
            <person name="Dewar K."/>
            <person name="Wiley G.B."/>
            <person name="Macmil S.L."/>
            <person name="Roe B.A."/>
            <person name="Zeller R.W."/>
            <person name="Hastings K.E."/>
            <person name="Lemaire P."/>
            <person name="Lindquist E."/>
            <person name="Endo T."/>
            <person name="Hotta K."/>
            <person name="Inaba K."/>
        </authorList>
    </citation>
    <scope>NUCLEOTIDE SEQUENCE [LARGE SCALE GENOMIC DNA]</scope>
    <source>
        <strain evidence="2">wild type</strain>
    </source>
</reference>
<feature type="compositionally biased region" description="Polar residues" evidence="1">
    <location>
        <begin position="252"/>
        <end position="271"/>
    </location>
</feature>
<dbReference type="KEGG" id="cin:100175179"/>
<feature type="region of interest" description="Disordered" evidence="1">
    <location>
        <begin position="41"/>
        <end position="65"/>
    </location>
</feature>
<accession>F6VJW1</accession>
<organism evidence="2 3">
    <name type="scientific">Ciona intestinalis</name>
    <name type="common">Transparent sea squirt</name>
    <name type="synonym">Ascidia intestinalis</name>
    <dbReference type="NCBI Taxonomy" id="7719"/>
    <lineage>
        <taxon>Eukaryota</taxon>
        <taxon>Metazoa</taxon>
        <taxon>Chordata</taxon>
        <taxon>Tunicata</taxon>
        <taxon>Ascidiacea</taxon>
        <taxon>Phlebobranchia</taxon>
        <taxon>Cionidae</taxon>
        <taxon>Ciona</taxon>
    </lineage>
</organism>
<name>F6VJW1_CIOIN</name>